<feature type="binding site" evidence="4">
    <location>
        <position position="141"/>
    </location>
    <ligand>
        <name>S-adenosyl-L-methionine</name>
        <dbReference type="ChEBI" id="CHEBI:59789"/>
    </ligand>
</feature>
<evidence type="ECO:0000313" key="8">
    <source>
        <dbReference type="RefSeq" id="XP_014488449.1"/>
    </source>
</evidence>
<reference evidence="6 7" key="1">
    <citation type="submission" date="2025-04" db="UniProtKB">
        <authorList>
            <consortium name="RefSeq"/>
        </authorList>
    </citation>
    <scope>IDENTIFICATION</scope>
</reference>
<evidence type="ECO:0000256" key="4">
    <source>
        <dbReference type="HAMAP-Rule" id="MF_03044"/>
    </source>
</evidence>
<evidence type="ECO:0000256" key="2">
    <source>
        <dbReference type="ARBA" id="ARBA00022679"/>
    </source>
</evidence>
<comment type="function">
    <text evidence="4">S-adenosyl-L-methionine-binding protein that acts as an inhibitor of mTORC1 signaling. Acts as a sensor of S-adenosyl-L-methionine to signal methionine sufficiency to mTORC1. Probably also acts as a S-adenosyl-L-methionine-dependent methyltransferase.</text>
</comment>
<dbReference type="EC" id="2.1.1.-" evidence="4"/>
<feature type="binding site" evidence="4">
    <location>
        <position position="159"/>
    </location>
    <ligand>
        <name>S-adenosyl-L-methionine</name>
        <dbReference type="ChEBI" id="CHEBI:59789"/>
    </ligand>
</feature>
<dbReference type="HAMAP" id="MF_03044">
    <property type="entry name" value="BMT2"/>
    <property type="match status" value="1"/>
</dbReference>
<evidence type="ECO:0000313" key="7">
    <source>
        <dbReference type="RefSeq" id="XP_014488356.1"/>
    </source>
</evidence>
<organism evidence="5 6">
    <name type="scientific">Dinoponera quadriceps</name>
    <name type="common">South American ant</name>
    <dbReference type="NCBI Taxonomy" id="609295"/>
    <lineage>
        <taxon>Eukaryota</taxon>
        <taxon>Metazoa</taxon>
        <taxon>Ecdysozoa</taxon>
        <taxon>Arthropoda</taxon>
        <taxon>Hexapoda</taxon>
        <taxon>Insecta</taxon>
        <taxon>Pterygota</taxon>
        <taxon>Neoptera</taxon>
        <taxon>Endopterygota</taxon>
        <taxon>Hymenoptera</taxon>
        <taxon>Apocrita</taxon>
        <taxon>Aculeata</taxon>
        <taxon>Formicoidea</taxon>
        <taxon>Formicidae</taxon>
        <taxon>Ponerinae</taxon>
        <taxon>Ponerini</taxon>
        <taxon>Dinoponera</taxon>
    </lineage>
</organism>
<dbReference type="GO" id="GO:0032259">
    <property type="term" value="P:methylation"/>
    <property type="evidence" value="ECO:0007669"/>
    <property type="project" value="UniProtKB-KW"/>
</dbReference>
<keyword evidence="1 4" id="KW-0489">Methyltransferase</keyword>
<comment type="similarity">
    <text evidence="4">Belongs to the BMT2 family.</text>
</comment>
<keyword evidence="5" id="KW-1185">Reference proteome</keyword>
<dbReference type="CTD" id="154743"/>
<dbReference type="InterPro" id="IPR029063">
    <property type="entry name" value="SAM-dependent_MTases_sf"/>
</dbReference>
<accession>A0A6P3YB71</accession>
<evidence type="ECO:0000256" key="3">
    <source>
        <dbReference type="ARBA" id="ARBA00022691"/>
    </source>
</evidence>
<dbReference type="RefSeq" id="XP_014488356.1">
    <property type="nucleotide sequence ID" value="XM_014632870.1"/>
</dbReference>
<keyword evidence="2 4" id="KW-0808">Transferase</keyword>
<dbReference type="RefSeq" id="XP_014488449.1">
    <property type="nucleotide sequence ID" value="XM_014632963.1"/>
</dbReference>
<dbReference type="GO" id="GO:0008168">
    <property type="term" value="F:methyltransferase activity"/>
    <property type="evidence" value="ECO:0007669"/>
    <property type="project" value="UniProtKB-UniRule"/>
</dbReference>
<dbReference type="PANTHER" id="PTHR21008">
    <property type="entry name" value="S-ADENOSYLMETHIONINE SENSOR UPSTREAM OF MTORC1-RELATED"/>
    <property type="match status" value="1"/>
</dbReference>
<dbReference type="KEGG" id="dqu:106751712"/>
<sequence>MATEEHKRLSDIVKGTHAFLRAEAQQYGAEAAWERHVSRGDVLQKYAASMRELATKCWTENYLNPKNDTYCRMEWIKTQCKEYFLNGGKEKYDERERNISTKISSGESSSENFQIFNDSHGYVENKLQNIYGRRVSLLDVGSCYNPLGNEDEFNVTAIDLTPATSAVLRCDFLNVMIGEKEIRSQDKREFRQLAVNSFDVVVFSLLLEYLPCPRQRYICCRNAYNVLKSAGVLIIVSPDSKHVGANTKLIKSWRYTLSKLGFMRIKYEKLRHIHCLVFRKCACKNVATRWADLQHFTQDEEKYISDREIFIPQDFPNICSKGKQENNIYKYDESDLINTFSELPFDKAF</sequence>
<dbReference type="Pfam" id="PF11968">
    <property type="entry name" value="Bmt2"/>
    <property type="match status" value="1"/>
</dbReference>
<dbReference type="Proteomes" id="UP000515204">
    <property type="component" value="Unplaced"/>
</dbReference>
<dbReference type="PANTHER" id="PTHR21008:SF0">
    <property type="entry name" value="S-ADENOSYLMETHIONINE SENSOR UPSTREAM OF MTORC1"/>
    <property type="match status" value="1"/>
</dbReference>
<evidence type="ECO:0000313" key="6">
    <source>
        <dbReference type="RefSeq" id="XP_014488271.1"/>
    </source>
</evidence>
<evidence type="ECO:0000313" key="5">
    <source>
        <dbReference type="Proteomes" id="UP000515204"/>
    </source>
</evidence>
<protein>
    <recommendedName>
        <fullName evidence="4">S-adenosylmethionine sensor upstream of mTORC1</fullName>
    </recommendedName>
    <alternativeName>
        <fullName evidence="4">Probable methyltransferase BMT2 homolog</fullName>
        <ecNumber evidence="4">2.1.1.-</ecNumber>
    </alternativeName>
</protein>
<dbReference type="GeneID" id="106751712"/>
<dbReference type="InterPro" id="IPR021867">
    <property type="entry name" value="Bmt2/SAMTOR"/>
</dbReference>
<dbReference type="Gene3D" id="3.40.50.150">
    <property type="entry name" value="Vaccinia Virus protein VP39"/>
    <property type="match status" value="1"/>
</dbReference>
<evidence type="ECO:0000256" key="1">
    <source>
        <dbReference type="ARBA" id="ARBA00022603"/>
    </source>
</evidence>
<proteinExistence type="inferred from homology"/>
<gene>
    <name evidence="6 7 8" type="primary">LOC106751712</name>
</gene>
<keyword evidence="3 4" id="KW-0949">S-adenosyl-L-methionine</keyword>
<dbReference type="SUPFAM" id="SSF53335">
    <property type="entry name" value="S-adenosyl-L-methionine-dependent methyltransferases"/>
    <property type="match status" value="1"/>
</dbReference>
<dbReference type="AlphaFoldDB" id="A0A6P3YB71"/>
<dbReference type="CDD" id="cd02440">
    <property type="entry name" value="AdoMet_MTases"/>
    <property type="match status" value="1"/>
</dbReference>
<dbReference type="OrthoDB" id="5954793at2759"/>
<dbReference type="RefSeq" id="XP_014488271.1">
    <property type="nucleotide sequence ID" value="XM_014632785.1"/>
</dbReference>
<name>A0A6P3YB71_DINQU</name>
<dbReference type="GO" id="GO:1904262">
    <property type="term" value="P:negative regulation of TORC1 signaling"/>
    <property type="evidence" value="ECO:0007669"/>
    <property type="project" value="TreeGrafter"/>
</dbReference>